<dbReference type="Gene3D" id="2.40.50.140">
    <property type="entry name" value="Nucleic acid-binding proteins"/>
    <property type="match status" value="1"/>
</dbReference>
<dbReference type="SUPFAM" id="SSF82171">
    <property type="entry name" value="DPP6 N-terminal domain-like"/>
    <property type="match status" value="1"/>
</dbReference>
<comment type="caution">
    <text evidence="24">The sequence shown here is derived from an EMBL/GenBank/DDBJ whole genome shotgun (WGS) entry which is preliminary data.</text>
</comment>
<dbReference type="Gene3D" id="3.60.15.10">
    <property type="entry name" value="Ribonuclease Z/Hydroxyacylglutathione hydrolase-like"/>
    <property type="match status" value="1"/>
</dbReference>
<dbReference type="Proteomes" id="UP000249619">
    <property type="component" value="Unassembled WGS sequence"/>
</dbReference>
<evidence type="ECO:0000256" key="21">
    <source>
        <dbReference type="SAM" id="MobiDB-lite"/>
    </source>
</evidence>
<dbReference type="SUPFAM" id="SSF88798">
    <property type="entry name" value="N-terminal, heterodimerisation domain of RBP7 (RpoE)"/>
    <property type="match status" value="1"/>
</dbReference>
<dbReference type="GO" id="GO:0003676">
    <property type="term" value="F:nucleic acid binding"/>
    <property type="evidence" value="ECO:0007669"/>
    <property type="project" value="InterPro"/>
</dbReference>
<gene>
    <name evidence="24" type="ORF">DDE83_001026</name>
</gene>
<feature type="domain" description="S1 motif" evidence="23">
    <location>
        <begin position="81"/>
        <end position="162"/>
    </location>
</feature>
<dbReference type="GO" id="GO:0005886">
    <property type="term" value="C:plasma membrane"/>
    <property type="evidence" value="ECO:0007669"/>
    <property type="project" value="TreeGrafter"/>
</dbReference>
<evidence type="ECO:0000256" key="1">
    <source>
        <dbReference type="ARBA" id="ARBA00001257"/>
    </source>
</evidence>
<evidence type="ECO:0000256" key="16">
    <source>
        <dbReference type="ARBA" id="ARBA00022989"/>
    </source>
</evidence>
<evidence type="ECO:0000256" key="3">
    <source>
        <dbReference type="ARBA" id="ARBA00004123"/>
    </source>
</evidence>
<feature type="region of interest" description="Disordered" evidence="21">
    <location>
        <begin position="1862"/>
        <end position="1897"/>
    </location>
</feature>
<evidence type="ECO:0000313" key="24">
    <source>
        <dbReference type="EMBL" id="RAR15576.1"/>
    </source>
</evidence>
<keyword evidence="14" id="KW-0720">Serine protease</keyword>
<dbReference type="Pfam" id="PF00326">
    <property type="entry name" value="Peptidase_S9"/>
    <property type="match status" value="1"/>
</dbReference>
<dbReference type="GO" id="GO:0005774">
    <property type="term" value="C:vacuolar membrane"/>
    <property type="evidence" value="ECO:0007669"/>
    <property type="project" value="UniProtKB-SubCell"/>
</dbReference>
<dbReference type="PANTHER" id="PTHR11731">
    <property type="entry name" value="PROTEASE FAMILY S9B,C DIPEPTIDYL-PEPTIDASE IV-RELATED"/>
    <property type="match status" value="1"/>
</dbReference>
<dbReference type="GO" id="GO:0008236">
    <property type="term" value="F:serine-type peptidase activity"/>
    <property type="evidence" value="ECO:0007669"/>
    <property type="project" value="UniProtKB-KW"/>
</dbReference>
<evidence type="ECO:0000256" key="6">
    <source>
        <dbReference type="ARBA" id="ARBA00009307"/>
    </source>
</evidence>
<feature type="region of interest" description="Disordered" evidence="21">
    <location>
        <begin position="1629"/>
        <end position="1649"/>
    </location>
</feature>
<evidence type="ECO:0000259" key="23">
    <source>
        <dbReference type="PROSITE" id="PS50126"/>
    </source>
</evidence>
<keyword evidence="25" id="KW-1185">Reference proteome</keyword>
<dbReference type="SUPFAM" id="SSF50249">
    <property type="entry name" value="Nucleic acid-binding proteins"/>
    <property type="match status" value="1"/>
</dbReference>
<dbReference type="PANTHER" id="PTHR11731:SF200">
    <property type="entry name" value="DIPEPTIDYL PEPTIDASE 10, ISOFORM B"/>
    <property type="match status" value="1"/>
</dbReference>
<feature type="region of interest" description="Disordered" evidence="21">
    <location>
        <begin position="2296"/>
        <end position="2371"/>
    </location>
</feature>
<dbReference type="EC" id="3.4.14.5" evidence="7"/>
<dbReference type="InterPro" id="IPR001279">
    <property type="entry name" value="Metallo-B-lactamas"/>
</dbReference>
<organism evidence="24 25">
    <name type="scientific">Stemphylium lycopersici</name>
    <name type="common">Tomato gray leaf spot disease fungus</name>
    <name type="synonym">Thyrospora lycopersici</name>
    <dbReference type="NCBI Taxonomy" id="183478"/>
    <lineage>
        <taxon>Eukaryota</taxon>
        <taxon>Fungi</taxon>
        <taxon>Dikarya</taxon>
        <taxon>Ascomycota</taxon>
        <taxon>Pezizomycotina</taxon>
        <taxon>Dothideomycetes</taxon>
        <taxon>Pleosporomycetidae</taxon>
        <taxon>Pleosporales</taxon>
        <taxon>Pleosporineae</taxon>
        <taxon>Pleosporaceae</taxon>
        <taxon>Stemphylium</taxon>
    </lineage>
</organism>
<evidence type="ECO:0000256" key="9">
    <source>
        <dbReference type="ARBA" id="ARBA00022478"/>
    </source>
</evidence>
<dbReference type="GO" id="GO:0004177">
    <property type="term" value="F:aminopeptidase activity"/>
    <property type="evidence" value="ECO:0007669"/>
    <property type="project" value="UniProtKB-KW"/>
</dbReference>
<feature type="compositionally biased region" description="Basic and acidic residues" evidence="21">
    <location>
        <begin position="255"/>
        <end position="272"/>
    </location>
</feature>
<feature type="compositionally biased region" description="Low complexity" evidence="21">
    <location>
        <begin position="2300"/>
        <end position="2323"/>
    </location>
</feature>
<evidence type="ECO:0000256" key="20">
    <source>
        <dbReference type="ARBA" id="ARBA00023242"/>
    </source>
</evidence>
<dbReference type="EMBL" id="QGDH01000010">
    <property type="protein sequence ID" value="RAR15576.1"/>
    <property type="molecule type" value="Genomic_DNA"/>
</dbReference>
<evidence type="ECO:0000256" key="17">
    <source>
        <dbReference type="ARBA" id="ARBA00023136"/>
    </source>
</evidence>
<dbReference type="SMART" id="SM00849">
    <property type="entry name" value="Lactamase_B"/>
    <property type="match status" value="1"/>
</dbReference>
<keyword evidence="9" id="KW-0240">DNA-directed RNA polymerase</keyword>
<protein>
    <recommendedName>
        <fullName evidence="7">dipeptidyl-peptidase IV</fullName>
        <ecNumber evidence="7">3.4.14.5</ecNumber>
    </recommendedName>
</protein>
<dbReference type="GO" id="GO:0016779">
    <property type="term" value="F:nucleotidyltransferase activity"/>
    <property type="evidence" value="ECO:0007669"/>
    <property type="project" value="UniProtKB-KW"/>
</dbReference>
<keyword evidence="15" id="KW-0735">Signal-anchor</keyword>
<evidence type="ECO:0000256" key="8">
    <source>
        <dbReference type="ARBA" id="ARBA00022438"/>
    </source>
</evidence>
<comment type="similarity">
    <text evidence="6">Belongs to the eukaryotic RPB7/RPC8 RNA polymerase subunit family.</text>
</comment>
<keyword evidence="11" id="KW-0645">Protease</keyword>
<keyword evidence="12 22" id="KW-0812">Transmembrane</keyword>
<dbReference type="Pfam" id="PF00930">
    <property type="entry name" value="DPPIV_N"/>
    <property type="match status" value="1"/>
</dbReference>
<feature type="region of interest" description="Disordered" evidence="21">
    <location>
        <begin position="1496"/>
        <end position="1592"/>
    </location>
</feature>
<dbReference type="CDD" id="cd04329">
    <property type="entry name" value="RNAP_II_Rpb7_N"/>
    <property type="match status" value="1"/>
</dbReference>
<dbReference type="GO" id="GO:0006351">
    <property type="term" value="P:DNA-templated transcription"/>
    <property type="evidence" value="ECO:0007669"/>
    <property type="project" value="InterPro"/>
</dbReference>
<dbReference type="Gene3D" id="3.30.1490.120">
    <property type="entry name" value="RNA polymerase Rpb7-like, N-terminal domain"/>
    <property type="match status" value="1"/>
</dbReference>
<dbReference type="InterPro" id="IPR036866">
    <property type="entry name" value="RibonucZ/Hydroxyglut_hydro"/>
</dbReference>
<dbReference type="InterPro" id="IPR029058">
    <property type="entry name" value="AB_hydrolase_fold"/>
</dbReference>
<evidence type="ECO:0000256" key="10">
    <source>
        <dbReference type="ARBA" id="ARBA00022554"/>
    </source>
</evidence>
<evidence type="ECO:0000313" key="25">
    <source>
        <dbReference type="Proteomes" id="UP000249619"/>
    </source>
</evidence>
<feature type="region of interest" description="Disordered" evidence="21">
    <location>
        <begin position="175"/>
        <end position="210"/>
    </location>
</feature>
<keyword evidence="19" id="KW-0325">Glycoprotein</keyword>
<dbReference type="GO" id="GO:0008239">
    <property type="term" value="F:dipeptidyl-peptidase activity"/>
    <property type="evidence" value="ECO:0007669"/>
    <property type="project" value="UniProtKB-EC"/>
</dbReference>
<keyword evidence="24" id="KW-0548">Nucleotidyltransferase</keyword>
<dbReference type="Gene3D" id="3.40.50.1820">
    <property type="entry name" value="alpha/beta hydrolase"/>
    <property type="match status" value="1"/>
</dbReference>
<accession>A0A364NE80</accession>
<evidence type="ECO:0000256" key="5">
    <source>
        <dbReference type="ARBA" id="ARBA00006150"/>
    </source>
</evidence>
<dbReference type="InterPro" id="IPR005576">
    <property type="entry name" value="Rpb7-like_N"/>
</dbReference>
<evidence type="ECO:0000256" key="4">
    <source>
        <dbReference type="ARBA" id="ARBA00004576"/>
    </source>
</evidence>
<feature type="region of interest" description="Disordered" evidence="21">
    <location>
        <begin position="2458"/>
        <end position="2487"/>
    </location>
</feature>
<feature type="compositionally biased region" description="Polar residues" evidence="21">
    <location>
        <begin position="1867"/>
        <end position="1878"/>
    </location>
</feature>
<evidence type="ECO:0000256" key="12">
    <source>
        <dbReference type="ARBA" id="ARBA00022692"/>
    </source>
</evidence>
<feature type="compositionally biased region" description="Low complexity" evidence="21">
    <location>
        <begin position="2166"/>
        <end position="2182"/>
    </location>
</feature>
<dbReference type="FunFam" id="3.30.1490.120:FF:000001">
    <property type="entry name" value="DNA-directed RNA polymerase II subunit RPB7"/>
    <property type="match status" value="1"/>
</dbReference>
<feature type="compositionally biased region" description="Polar residues" evidence="21">
    <location>
        <begin position="2186"/>
        <end position="2195"/>
    </location>
</feature>
<dbReference type="SUPFAM" id="SSF53474">
    <property type="entry name" value="alpha/beta-Hydrolases"/>
    <property type="match status" value="1"/>
</dbReference>
<feature type="compositionally biased region" description="Basic residues" evidence="21">
    <location>
        <begin position="2458"/>
        <end position="2468"/>
    </location>
</feature>
<feature type="region of interest" description="Disordered" evidence="21">
    <location>
        <begin position="1759"/>
        <end position="1833"/>
    </location>
</feature>
<feature type="transmembrane region" description="Helical" evidence="22">
    <location>
        <begin position="298"/>
        <end position="319"/>
    </location>
</feature>
<dbReference type="Pfam" id="PF03876">
    <property type="entry name" value="SHS2_Rpb7-N"/>
    <property type="match status" value="1"/>
</dbReference>
<dbReference type="STRING" id="183478.A0A364NE80"/>
<feature type="compositionally biased region" description="Polar residues" evidence="21">
    <location>
        <begin position="2352"/>
        <end position="2361"/>
    </location>
</feature>
<dbReference type="CDD" id="cd04462">
    <property type="entry name" value="S1_RNAPII_Rpb7"/>
    <property type="match status" value="1"/>
</dbReference>
<evidence type="ECO:0000256" key="11">
    <source>
        <dbReference type="ARBA" id="ARBA00022670"/>
    </source>
</evidence>
<comment type="similarity">
    <text evidence="5">Belongs to the peptidase S9B family.</text>
</comment>
<comment type="subcellular location">
    <subcellularLocation>
        <location evidence="3">Nucleus</location>
    </subcellularLocation>
    <subcellularLocation>
        <location evidence="4">Vacuole membrane</location>
        <topology evidence="4">Single-pass type II membrane protein</topology>
    </subcellularLocation>
</comment>
<evidence type="ECO:0000256" key="14">
    <source>
        <dbReference type="ARBA" id="ARBA00022825"/>
    </source>
</evidence>
<dbReference type="PROSITE" id="PS50126">
    <property type="entry name" value="S1"/>
    <property type="match status" value="1"/>
</dbReference>
<feature type="compositionally biased region" description="Basic and acidic residues" evidence="21">
    <location>
        <begin position="1558"/>
        <end position="1571"/>
    </location>
</feature>
<dbReference type="InterPro" id="IPR002469">
    <property type="entry name" value="Peptidase_S9B_N"/>
</dbReference>
<dbReference type="Pfam" id="PF25438">
    <property type="entry name" value="DUF7896"/>
    <property type="match status" value="1"/>
</dbReference>
<dbReference type="GO" id="GO:0005665">
    <property type="term" value="C:RNA polymerase II, core complex"/>
    <property type="evidence" value="ECO:0007669"/>
    <property type="project" value="UniProtKB-ARBA"/>
</dbReference>
<keyword evidence="20" id="KW-0539">Nucleus</keyword>
<dbReference type="InterPro" id="IPR036898">
    <property type="entry name" value="RNA_pol_Rpb7-like_N_sf"/>
</dbReference>
<keyword evidence="10" id="KW-0926">Vacuole</keyword>
<dbReference type="InterPro" id="IPR012340">
    <property type="entry name" value="NA-bd_OB-fold"/>
</dbReference>
<evidence type="ECO:0000256" key="7">
    <source>
        <dbReference type="ARBA" id="ARBA00012062"/>
    </source>
</evidence>
<proteinExistence type="inferred from homology"/>
<dbReference type="SUPFAM" id="SSF56281">
    <property type="entry name" value="Metallo-hydrolase/oxidoreductase"/>
    <property type="match status" value="1"/>
</dbReference>
<evidence type="ECO:0000256" key="2">
    <source>
        <dbReference type="ARBA" id="ARBA00002218"/>
    </source>
</evidence>
<dbReference type="GO" id="GO:0006508">
    <property type="term" value="P:proteolysis"/>
    <property type="evidence" value="ECO:0007669"/>
    <property type="project" value="UniProtKB-KW"/>
</dbReference>
<evidence type="ECO:0000256" key="19">
    <source>
        <dbReference type="ARBA" id="ARBA00023180"/>
    </source>
</evidence>
<dbReference type="InterPro" id="IPR057218">
    <property type="entry name" value="DUF7896"/>
</dbReference>
<feature type="region of interest" description="Disordered" evidence="21">
    <location>
        <begin position="2166"/>
        <end position="2195"/>
    </location>
</feature>
<evidence type="ECO:0000256" key="13">
    <source>
        <dbReference type="ARBA" id="ARBA00022801"/>
    </source>
</evidence>
<dbReference type="FunFam" id="2.40.50.140:FF:000043">
    <property type="entry name" value="DNA-directed RNA polymerase II subunit RPB7"/>
    <property type="match status" value="1"/>
</dbReference>
<dbReference type="InterPro" id="IPR001375">
    <property type="entry name" value="Peptidase_S9_cat"/>
</dbReference>
<feature type="region of interest" description="Disordered" evidence="21">
    <location>
        <begin position="253"/>
        <end position="272"/>
    </location>
</feature>
<reference evidence="25" key="1">
    <citation type="submission" date="2018-05" db="EMBL/GenBank/DDBJ databases">
        <title>Draft genome sequence of Stemphylium lycopersici strain CIDEFI 213.</title>
        <authorList>
            <person name="Medina R."/>
            <person name="Franco M.E.E."/>
            <person name="Lucentini C.G."/>
            <person name="Saparrat M.C.N."/>
            <person name="Balatti P.A."/>
        </authorList>
    </citation>
    <scope>NUCLEOTIDE SEQUENCE [LARGE SCALE GENOMIC DNA]</scope>
    <source>
        <strain evidence="25">CIDEFI 213</strain>
    </source>
</reference>
<dbReference type="FunFam" id="3.40.50.1820:FF:000003">
    <property type="entry name" value="Dipeptidyl peptidase 4"/>
    <property type="match status" value="1"/>
</dbReference>
<feature type="region of interest" description="Disordered" evidence="21">
    <location>
        <begin position="1683"/>
        <end position="1702"/>
    </location>
</feature>
<evidence type="ECO:0000256" key="22">
    <source>
        <dbReference type="SAM" id="Phobius"/>
    </source>
</evidence>
<dbReference type="InterPro" id="IPR050278">
    <property type="entry name" value="Serine_Prot_S9B/DPPIV"/>
</dbReference>
<keyword evidence="8 24" id="KW-0031">Aminopeptidase</keyword>
<sequence length="2639" mass="293300">MFFLKELEKTIQLHPSYFGPLIRQHIHRELLQKEEGSSTGKYTIVCILDSFDISDGKVMPSSGSAEYVVHYKAVVWRPYKGEVMDGIVTSVLRTGFFVDCGSLQAFVGRSMIPAEIKFDANATPPQWTDDGEQIIERGTNIRIKIKGLRSEVDKMYAVGTMKESGGKKTFVGVIDPSDGSSAPAPQAPENVRFTATPKSSYDGPFDNPFGEEAELLTKDERSARTSEDDSEGSVSSISTTSLVLEHINDPAAIDGKSRSIRGEKYTDDDDAGHPHEQFDIEGARYQAPAAVDKKTRRWLWIIGTACVAGWALALVFFLMNGSYKHVSSRPHDPLASSTKGSGKKITMDDVFGGRFYPEQQSVAWIAGPGGEDGLLLEKNSGNKEYLVVEDIRSKGESKTSEKKTVLMKENTFQVDGSYIHPSDVWPSKDFKKVLVQSDYQKNWRHSGYAKYWIFDVDTQTGEPLDPENPQGAIQLASLSPQSDAVVFTRDNNMFLRKLDSKEVIQITKDGGSELFYGVPDWVYEEEVFQGNSATWWSEDGSYIAFLRTDESTVPTYPVQYFVSRPSGERPKAGEENYPEVRDIKYPKAGAPNPIVSLQFYDVEKDEVFSVKIEDDFKDDNRLITEIVWAGKTKQVLVRETNRESDILKLVLMDVEQRTGKTIRTENVAELDGGWFEVSHQTTFVPADPGNGREHDGYIDTVIHEGYDHIGYFAPLDTDKPVLLTKGEWEVVDAPSRVDLKNNLVYYISTEKGSMERHPYSVYLNGTGKSQVLENGGSGYYGASFSAGGSYALITYKGPGIPWQKIISTPATKEKYEKILEENKALDKFVRQREMPILKYQTIDVEGFTLNVLERRPPHFNEKKKYPVLFYQYSGPGSQEVDKRFKVDFQSYIAASLGYIVVTVDGRGTGFLGRKLRCITRGNLGYYEAHDQIAAAKIWASKKYVDADRLAIWGWSYGGFNTLKTLEQDGGETFKYGMAVAPVTDWRFYDSIYTERYMHTPQNNVMGYENSTITDVTSLAKNTRFLVMHGVADDNVHMQNTLALLDRLDLAGIENYDVHVFPDSDHSIYFHNANRIVYDSKTKVVAYQCFQRAQPNSVTIVIANTACSLHNPHFGQHKRVFIIDQAPEPLPLFANPTFGSYINKDPRQYVPASGQSWTSLAKDQVSQTNTFETDPKDSRIHYITTKPLTPAELPPGLSDSSTTRKQLGIGQRAILLQTSKGNVLWDCIALLNPDTIDFINAKGGLKAIVISHPHFYTTHLEWADVFGCPVYVCEDDAEWLNREDKRGVRKLVRGVTEIEEVAGEIKMIQCGGHFEGSSVALWEGKLFIADTFMSVPSGFDNAYRIPNTTSYSFMWAYPNMIPLPPSAVFGIWKAIKPFYFDSTYGGFPGQNLSRPDLKQQVLESMKIFLKRAGHEGAAIYTETVVVFLFQVNATNSLSYIYIPDPEDRRHSAFSNIITTQYIYINGWFDTLLPTANFAGRPTSDIDMVHGTRTMVVYSSSSSENEADEENDDGVARQPRTRITPSQPLHPQPEPREDWKPTTTTTTTPLNDDIGPWVRCRKDNVRGLGLDRPRLRKKAQTAPPGGFDAQASPRLEPRRAVSARLGRTNTAKKTWPKSCYKVESALDNKRCSRDKRLGPQRALPAPPAQDDREAISAYANQPPSSFSDKARVRRTLRQKHLEQLDTAIADDESKRLPASPSSMLSTPRELYAIPEPNPSEERYSDVVGLEGIVTFFEDFGVVAEATQATLDKYWLRESQDRRKSDDAIIGGEGEGEEVEMRKVGVSSVMETGRPRGDWTAQSPRGSKFSFSSASSNTSVPPPEKRKRNRLRDLLSPGLPGSAFLKATIASEDCPPERTLALCPPLSAGRSRQTLSDTSQRIARPPCAPEAAKSTSSPSQPAFSLIDRLIILNAHHTQSILNVFIVYHQHRKILLHRQAVRSLGPFMLITAIAQFATHYRKLLLPLPTNTTTTNPTHVMASTFSNSSSSNSSSSNTYVDFLEQAKHNFWMSNPNLSEEERNQAWFQLACQPTQASMAHQIPRSMPFGSSNVAQLPTSGHESMDRTRSAPLMNRSDSAMNDSNLHRSASVYCDWQSMPQESTADYTLYSDSSMRRQPTMQSLPEAGCYTNSSIAEYSVDDYVSSCIQPDSTSTLPHPQHSQQLQLTPNLQWSSSSDASSPSTPSTALMTPVTQSSNMSRQGSCNAQFFDNVSMLRVQSNSSCTMPILHEDGTFPYSFGSEAKSISESADASHFLNFTGSSSEAFLSSTSSSSVPASVPALASSDNNNTNINNDQSYLAEDMRRSTSAASSEGYSSEVSAPSSTSSRQSQREREIIAQAASRKIAPKASDLNDETESASSNAQMTRIRSEDGSSKTVGVLSKTPYVRPQHPKIKCNFCNERPDGFRGTHELDRHIARAHASRRKGYICVDSSADKKFLANCKHCRNKKVYGAYYNAAAHLRRAHFHPRKRGRKGRSDEKRGGIGGGDHPPMEYLKQNWIKEVEVDNKPTPQSPESASDNEAVAAPEPIDPHNIDMAAMNNSNNNNAAASFDLNAAAAASYTHLDNNVVPAAVAQYPASQQALPMPLINQVSVDPNQYMDYGMSMHASEPMVFDNSAFFDPNLAAAAAASNADLSSFQFDAYMGA</sequence>
<feature type="compositionally biased region" description="Low complexity" evidence="21">
    <location>
        <begin position="1800"/>
        <end position="1816"/>
    </location>
</feature>
<name>A0A364NE80_STELY</name>
<feature type="region of interest" description="Disordered" evidence="21">
    <location>
        <begin position="219"/>
        <end position="238"/>
    </location>
</feature>
<dbReference type="Pfam" id="PF00575">
    <property type="entry name" value="S1"/>
    <property type="match status" value="1"/>
</dbReference>
<keyword evidence="13" id="KW-0378">Hydrolase</keyword>
<evidence type="ECO:0000256" key="18">
    <source>
        <dbReference type="ARBA" id="ARBA00023163"/>
    </source>
</evidence>
<keyword evidence="17 22" id="KW-0472">Membrane</keyword>
<evidence type="ECO:0000256" key="15">
    <source>
        <dbReference type="ARBA" id="ARBA00022968"/>
    </source>
</evidence>
<keyword evidence="18" id="KW-0804">Transcription</keyword>
<comment type="function">
    <text evidence="2">Type IV dipeptidyl-peptidase which removes N-terminal dipeptides sequentially from polypeptides having unsubstituted N-termini provided that the penultimate residue is proline.</text>
</comment>
<keyword evidence="24" id="KW-0808">Transferase</keyword>
<dbReference type="Gene3D" id="2.140.10.30">
    <property type="entry name" value="Dipeptidylpeptidase IV, N-terminal domain"/>
    <property type="match status" value="1"/>
</dbReference>
<comment type="catalytic activity">
    <reaction evidence="1">
        <text>Release of an N-terminal dipeptide, Xaa-Yaa-|-Zaa-, from a polypeptide, preferentially when Yaa is Pro, provided Zaa is neither Pro nor hydroxyproline.</text>
        <dbReference type="EC" id="3.4.14.5"/>
    </reaction>
</comment>
<keyword evidence="16 22" id="KW-1133">Transmembrane helix</keyword>
<dbReference type="InterPro" id="IPR003029">
    <property type="entry name" value="S1_domain"/>
</dbReference>